<evidence type="ECO:0000313" key="2">
    <source>
        <dbReference type="EMBL" id="GAA4402926.1"/>
    </source>
</evidence>
<evidence type="ECO:0000313" key="3">
    <source>
        <dbReference type="Proteomes" id="UP001500945"/>
    </source>
</evidence>
<comment type="caution">
    <text evidence="2">The sequence shown here is derived from an EMBL/GenBank/DDBJ whole genome shotgun (WGS) entry which is preliminary data.</text>
</comment>
<keyword evidence="3" id="KW-1185">Reference proteome</keyword>
<sequence>MREADDVTAGEALARAVAALAETGRRPVCVTDPDAWTSERRADLEQAAPRCQGCPLLDPCGDAGEAEDFGVWGGRIRDRRFRTEDRAAS</sequence>
<name>A0ABP8KAE3_9MICO</name>
<dbReference type="PROSITE" id="PS51674">
    <property type="entry name" value="4FE4S_WBL"/>
    <property type="match status" value="1"/>
</dbReference>
<proteinExistence type="predicted"/>
<dbReference type="Proteomes" id="UP001500945">
    <property type="component" value="Unassembled WGS sequence"/>
</dbReference>
<reference evidence="3" key="1">
    <citation type="journal article" date="2019" name="Int. J. Syst. Evol. Microbiol.">
        <title>The Global Catalogue of Microorganisms (GCM) 10K type strain sequencing project: providing services to taxonomists for standard genome sequencing and annotation.</title>
        <authorList>
            <consortium name="The Broad Institute Genomics Platform"/>
            <consortium name="The Broad Institute Genome Sequencing Center for Infectious Disease"/>
            <person name="Wu L."/>
            <person name="Ma J."/>
        </authorList>
    </citation>
    <scope>NUCLEOTIDE SEQUENCE [LARGE SCALE GENOMIC DNA]</scope>
    <source>
        <strain evidence="3">JCM 17809</strain>
    </source>
</reference>
<feature type="domain" description="4Fe-4S Wbl-type" evidence="1">
    <location>
        <begin position="28"/>
        <end position="82"/>
    </location>
</feature>
<accession>A0ABP8KAE3</accession>
<organism evidence="2 3">
    <name type="scientific">Fodinibacter luteus</name>
    <dbReference type="NCBI Taxonomy" id="552064"/>
    <lineage>
        <taxon>Bacteria</taxon>
        <taxon>Bacillati</taxon>
        <taxon>Actinomycetota</taxon>
        <taxon>Actinomycetes</taxon>
        <taxon>Micrococcales</taxon>
        <taxon>Intrasporangiaceae</taxon>
        <taxon>Fodinibacter (ex Wang et al. 2009)</taxon>
    </lineage>
</organism>
<protein>
    <recommendedName>
        <fullName evidence="1">4Fe-4S Wbl-type domain-containing protein</fullName>
    </recommendedName>
</protein>
<dbReference type="Pfam" id="PF02467">
    <property type="entry name" value="Whib"/>
    <property type="match status" value="1"/>
</dbReference>
<gene>
    <name evidence="2" type="ORF">GCM10023168_13960</name>
</gene>
<evidence type="ECO:0000259" key="1">
    <source>
        <dbReference type="PROSITE" id="PS51674"/>
    </source>
</evidence>
<dbReference type="InterPro" id="IPR034768">
    <property type="entry name" value="4FE4S_WBL"/>
</dbReference>
<dbReference type="EMBL" id="BAABGM010000009">
    <property type="protein sequence ID" value="GAA4402926.1"/>
    <property type="molecule type" value="Genomic_DNA"/>
</dbReference>